<dbReference type="PRINTS" id="PR00756">
    <property type="entry name" value="ALADIPTASE"/>
</dbReference>
<dbReference type="InterPro" id="IPR001930">
    <property type="entry name" value="Peptidase_M1"/>
</dbReference>
<keyword evidence="7" id="KW-0645">Protease</keyword>
<dbReference type="EC" id="3.4.11.7" evidence="5"/>
<dbReference type="InterPro" id="IPR050344">
    <property type="entry name" value="Peptidase_M1_aminopeptidases"/>
</dbReference>
<dbReference type="Pfam" id="PF01433">
    <property type="entry name" value="Peptidase_M1"/>
    <property type="match status" value="1"/>
</dbReference>
<evidence type="ECO:0000256" key="7">
    <source>
        <dbReference type="ARBA" id="ARBA00022670"/>
    </source>
</evidence>
<comment type="caution">
    <text evidence="14">The sequence shown here is derived from an EMBL/GenBank/DDBJ whole genome shotgun (WGS) entry which is preliminary data.</text>
</comment>
<dbReference type="SUPFAM" id="SSF55486">
    <property type="entry name" value="Metalloproteases ('zincins'), catalytic domain"/>
    <property type="match status" value="1"/>
</dbReference>
<keyword evidence="12" id="KW-0482">Metalloprotease</keyword>
<proteinExistence type="inferred from homology"/>
<dbReference type="InterPro" id="IPR027268">
    <property type="entry name" value="Peptidase_M4/M1_CTD_sf"/>
</dbReference>
<evidence type="ECO:0000256" key="4">
    <source>
        <dbReference type="ARBA" id="ARBA00011748"/>
    </source>
</evidence>
<sequence length="191" mass="22268">MLQVNITPTSYSRAEYLQTTNFSLDIGVRLLDEFEDYFGIRYPMPKLDSIALPDFAAAAMENWGLITYRESVMLYDPGANTKFQRSFTAIVVSHELAHMWFGNLVSPSWWDDLWLNEGFATFLEHFGLDLVEKDWKMMDLINIDVVQYILPIDSLMSSHPLYLNVSQPSEIEELFDDITYYKLVDIIYVKH</sequence>
<organism evidence="14 15">
    <name type="scientific">Tegillarca granosa</name>
    <name type="common">Malaysian cockle</name>
    <name type="synonym">Anadara granosa</name>
    <dbReference type="NCBI Taxonomy" id="220873"/>
    <lineage>
        <taxon>Eukaryota</taxon>
        <taxon>Metazoa</taxon>
        <taxon>Spiralia</taxon>
        <taxon>Lophotrochozoa</taxon>
        <taxon>Mollusca</taxon>
        <taxon>Bivalvia</taxon>
        <taxon>Autobranchia</taxon>
        <taxon>Pteriomorphia</taxon>
        <taxon>Arcoida</taxon>
        <taxon>Arcoidea</taxon>
        <taxon>Arcidae</taxon>
        <taxon>Tegillarca</taxon>
    </lineage>
</organism>
<evidence type="ECO:0000256" key="8">
    <source>
        <dbReference type="ARBA" id="ARBA00022723"/>
    </source>
</evidence>
<evidence type="ECO:0000256" key="9">
    <source>
        <dbReference type="ARBA" id="ARBA00022801"/>
    </source>
</evidence>
<comment type="catalytic activity">
    <reaction evidence="1">
        <text>Release of N-terminal glutamate (and to a lesser extent aspartate) from a peptide.</text>
        <dbReference type="EC" id="3.4.11.7"/>
    </reaction>
</comment>
<dbReference type="Gene3D" id="1.10.390.10">
    <property type="entry name" value="Neutral Protease Domain 2"/>
    <property type="match status" value="1"/>
</dbReference>
<evidence type="ECO:0000256" key="6">
    <source>
        <dbReference type="ARBA" id="ARBA00022438"/>
    </source>
</evidence>
<evidence type="ECO:0000256" key="12">
    <source>
        <dbReference type="ARBA" id="ARBA00023049"/>
    </source>
</evidence>
<evidence type="ECO:0000256" key="5">
    <source>
        <dbReference type="ARBA" id="ARBA00012567"/>
    </source>
</evidence>
<evidence type="ECO:0000256" key="10">
    <source>
        <dbReference type="ARBA" id="ARBA00022833"/>
    </source>
</evidence>
<gene>
    <name evidence="14" type="ORF">KUTeg_007529</name>
</gene>
<dbReference type="PANTHER" id="PTHR11533">
    <property type="entry name" value="PROTEASE M1 ZINC METALLOPROTEASE"/>
    <property type="match status" value="1"/>
</dbReference>
<evidence type="ECO:0000256" key="1">
    <source>
        <dbReference type="ARBA" id="ARBA00001703"/>
    </source>
</evidence>
<keyword evidence="10" id="KW-0862">Zinc</keyword>
<name>A0ABQ9FDJ3_TEGGR</name>
<evidence type="ECO:0000313" key="15">
    <source>
        <dbReference type="Proteomes" id="UP001217089"/>
    </source>
</evidence>
<evidence type="ECO:0000259" key="13">
    <source>
        <dbReference type="Pfam" id="PF01433"/>
    </source>
</evidence>
<feature type="domain" description="Peptidase M1 membrane alanine aminopeptidase" evidence="13">
    <location>
        <begin position="22"/>
        <end position="186"/>
    </location>
</feature>
<protein>
    <recommendedName>
        <fullName evidence="5">glutamyl aminopeptidase</fullName>
        <ecNumber evidence="5">3.4.11.7</ecNumber>
    </recommendedName>
</protein>
<dbReference type="PANTHER" id="PTHR11533:SF276">
    <property type="entry name" value="GLUTAMYL AMINOPEPTIDASE"/>
    <property type="match status" value="1"/>
</dbReference>
<comment type="subunit">
    <text evidence="4">Homodimer; disulfide-linked.</text>
</comment>
<comment type="similarity">
    <text evidence="3">Belongs to the peptidase M1 family.</text>
</comment>
<dbReference type="Proteomes" id="UP001217089">
    <property type="component" value="Unassembled WGS sequence"/>
</dbReference>
<evidence type="ECO:0000256" key="11">
    <source>
        <dbReference type="ARBA" id="ARBA00022837"/>
    </source>
</evidence>
<reference evidence="14 15" key="1">
    <citation type="submission" date="2022-12" db="EMBL/GenBank/DDBJ databases">
        <title>Chromosome-level genome of Tegillarca granosa.</title>
        <authorList>
            <person name="Kim J."/>
        </authorList>
    </citation>
    <scope>NUCLEOTIDE SEQUENCE [LARGE SCALE GENOMIC DNA]</scope>
    <source>
        <strain evidence="14">Teg-2019</strain>
        <tissue evidence="14">Adductor muscle</tissue>
    </source>
</reference>
<comment type="cofactor">
    <cofactor evidence="2">
        <name>Zn(2+)</name>
        <dbReference type="ChEBI" id="CHEBI:29105"/>
    </cofactor>
</comment>
<keyword evidence="15" id="KW-1185">Reference proteome</keyword>
<accession>A0ABQ9FDJ3</accession>
<keyword evidence="11" id="KW-0106">Calcium</keyword>
<dbReference type="InterPro" id="IPR014782">
    <property type="entry name" value="Peptidase_M1_dom"/>
</dbReference>
<evidence type="ECO:0000313" key="14">
    <source>
        <dbReference type="EMBL" id="KAJ8315379.1"/>
    </source>
</evidence>
<evidence type="ECO:0000256" key="2">
    <source>
        <dbReference type="ARBA" id="ARBA00001947"/>
    </source>
</evidence>
<dbReference type="EMBL" id="JARBDR010000337">
    <property type="protein sequence ID" value="KAJ8315379.1"/>
    <property type="molecule type" value="Genomic_DNA"/>
</dbReference>
<keyword evidence="9" id="KW-0378">Hydrolase</keyword>
<evidence type="ECO:0000256" key="3">
    <source>
        <dbReference type="ARBA" id="ARBA00010136"/>
    </source>
</evidence>
<keyword evidence="6" id="KW-0031">Aminopeptidase</keyword>
<keyword evidence="8" id="KW-0479">Metal-binding</keyword>